<protein>
    <recommendedName>
        <fullName evidence="3">YolD-like family protein</fullName>
    </recommendedName>
</protein>
<accession>A0ABV2PFG1</accession>
<organism evidence="1 2">
    <name type="scientific">Lysinibacillus parviboronicapiens</name>
    <dbReference type="NCBI Taxonomy" id="436516"/>
    <lineage>
        <taxon>Bacteria</taxon>
        <taxon>Bacillati</taxon>
        <taxon>Bacillota</taxon>
        <taxon>Bacilli</taxon>
        <taxon>Bacillales</taxon>
        <taxon>Bacillaceae</taxon>
        <taxon>Lysinibacillus</taxon>
    </lineage>
</organism>
<name>A0ABV2PFG1_9BACI</name>
<evidence type="ECO:0000313" key="1">
    <source>
        <dbReference type="EMBL" id="MET4559640.1"/>
    </source>
</evidence>
<dbReference type="RefSeq" id="WP_354470980.1">
    <property type="nucleotide sequence ID" value="NZ_JBEPSB010000002.1"/>
</dbReference>
<proteinExistence type="predicted"/>
<dbReference type="InterPro" id="IPR014962">
    <property type="entry name" value="YolD"/>
</dbReference>
<dbReference type="Pfam" id="PF08863">
    <property type="entry name" value="YolD"/>
    <property type="match status" value="1"/>
</dbReference>
<comment type="caution">
    <text evidence="1">The sequence shown here is derived from an EMBL/GenBank/DDBJ whole genome shotgun (WGS) entry which is preliminary data.</text>
</comment>
<reference evidence="1 2" key="1">
    <citation type="submission" date="2024-06" db="EMBL/GenBank/DDBJ databases">
        <title>Sorghum-associated microbial communities from plants grown in Nebraska, USA.</title>
        <authorList>
            <person name="Schachtman D."/>
        </authorList>
    </citation>
    <scope>NUCLEOTIDE SEQUENCE [LARGE SCALE GENOMIC DNA]</scope>
    <source>
        <strain evidence="1 2">736</strain>
    </source>
</reference>
<dbReference type="Proteomes" id="UP001549363">
    <property type="component" value="Unassembled WGS sequence"/>
</dbReference>
<evidence type="ECO:0000313" key="2">
    <source>
        <dbReference type="Proteomes" id="UP001549363"/>
    </source>
</evidence>
<evidence type="ECO:0008006" key="3">
    <source>
        <dbReference type="Google" id="ProtNLM"/>
    </source>
</evidence>
<dbReference type="EMBL" id="JBEPSB010000002">
    <property type="protein sequence ID" value="MET4559640.1"/>
    <property type="molecule type" value="Genomic_DNA"/>
</dbReference>
<keyword evidence="2" id="KW-1185">Reference proteome</keyword>
<sequence length="113" mass="13201">MIRDRGTMKWTAMMLPEHVQLIREWKQEDFAEASRELTEWELEELQQTIDCAVCQHKIITLTVWEGSRYLQWTGTIASLNQGAQELILETITKMKHIPLAYIHAARLEDDGCD</sequence>
<gene>
    <name evidence="1" type="ORF">ABIA69_000783</name>
</gene>